<evidence type="ECO:0000259" key="1">
    <source>
        <dbReference type="Pfam" id="PF18922"/>
    </source>
</evidence>
<reference evidence="2 3" key="1">
    <citation type="submission" date="2021-04" db="EMBL/GenBank/DDBJ databases">
        <authorList>
            <person name="Rodrigo-Torres L."/>
            <person name="Arahal R. D."/>
            <person name="Lucena T."/>
        </authorList>
    </citation>
    <scope>NUCLEOTIDE SEQUENCE [LARGE SCALE GENOMIC DNA]</scope>
    <source>
        <strain evidence="2 3">CECT 9623</strain>
    </source>
</reference>
<protein>
    <recommendedName>
        <fullName evidence="1">DUF5672 domain-containing protein</fullName>
    </recommendedName>
</protein>
<dbReference type="Proteomes" id="UP000679725">
    <property type="component" value="Unassembled WGS sequence"/>
</dbReference>
<dbReference type="Pfam" id="PF18922">
    <property type="entry name" value="DUF5672"/>
    <property type="match status" value="1"/>
</dbReference>
<name>A0ABM8UY62_9BACT</name>
<dbReference type="EMBL" id="CAJRAU010000011">
    <property type="protein sequence ID" value="CAG5074531.1"/>
    <property type="molecule type" value="Genomic_DNA"/>
</dbReference>
<keyword evidence="3" id="KW-1185">Reference proteome</keyword>
<comment type="caution">
    <text evidence="2">The sequence shown here is derived from an EMBL/GenBank/DDBJ whole genome shotgun (WGS) entry which is preliminary data.</text>
</comment>
<organism evidence="2 3">
    <name type="scientific">Dyadobacter linearis</name>
    <dbReference type="NCBI Taxonomy" id="2823330"/>
    <lineage>
        <taxon>Bacteria</taxon>
        <taxon>Pseudomonadati</taxon>
        <taxon>Bacteroidota</taxon>
        <taxon>Cytophagia</taxon>
        <taxon>Cytophagales</taxon>
        <taxon>Spirosomataceae</taxon>
        <taxon>Dyadobacter</taxon>
    </lineage>
</organism>
<gene>
    <name evidence="2" type="ORF">DYBT9623_05218</name>
</gene>
<dbReference type="RefSeq" id="WP_215236452.1">
    <property type="nucleotide sequence ID" value="NZ_CAJRAU010000011.1"/>
</dbReference>
<evidence type="ECO:0000313" key="3">
    <source>
        <dbReference type="Proteomes" id="UP000679725"/>
    </source>
</evidence>
<evidence type="ECO:0000313" key="2">
    <source>
        <dbReference type="EMBL" id="CAG5074531.1"/>
    </source>
</evidence>
<accession>A0ABM8UY62</accession>
<feature type="domain" description="DUF5672" evidence="1">
    <location>
        <begin position="63"/>
        <end position="173"/>
    </location>
</feature>
<dbReference type="InterPro" id="IPR043729">
    <property type="entry name" value="DUF5672"/>
</dbReference>
<sequence>MQNRPINNTQVVIVIPVYKNQLCYNEHFSLIQCRQILANYQLIAIAPDDLDMSDFPSVEVFDQVKRFDPAYFKDIQGYNKLMLSTSFYQSLVEYEFILIHQLDALVFKDELLYWCNSGYDYIGAPWPRPALPTDLIKAIKIPTFFHIRQNKMKDGVPSDRQFDNMVGNGGLSLEGIVNSWISPVSLPKQ</sequence>
<proteinExistence type="predicted"/>